<dbReference type="OrthoDB" id="38934at10239"/>
<evidence type="ECO:0000313" key="2">
    <source>
        <dbReference type="EMBL" id="AMM44735.1"/>
    </source>
</evidence>
<feature type="region of interest" description="Disordered" evidence="1">
    <location>
        <begin position="1"/>
        <end position="30"/>
    </location>
</feature>
<dbReference type="GeneID" id="40066212"/>
<dbReference type="KEGG" id="vg:40066212"/>
<dbReference type="EMBL" id="KU595433">
    <property type="protein sequence ID" value="AMM44735.1"/>
    <property type="molecule type" value="Genomic_DNA"/>
</dbReference>
<organism evidence="2 3">
    <name type="scientific">Xanthomonas phage f30-Xaj</name>
    <dbReference type="NCBI Taxonomy" id="1784981"/>
    <lineage>
        <taxon>Viruses</taxon>
        <taxon>Duplodnaviria</taxon>
        <taxon>Heunggongvirae</taxon>
        <taxon>Uroviricota</taxon>
        <taxon>Caudoviricetes</taxon>
        <taxon>Autographivirales</taxon>
        <taxon>Autonotataviridae</taxon>
        <taxon>Gujervirinae</taxon>
        <taxon>Pradovirus</taxon>
        <taxon>Pradovirus f30</taxon>
    </lineage>
</organism>
<proteinExistence type="predicted"/>
<dbReference type="Proteomes" id="UP000224679">
    <property type="component" value="Segment"/>
</dbReference>
<sequence>MVPTRSPKAKNTPSRTISPPTPTADGARSALDASIVIVEKYRSRYRVKWHPSHA</sequence>
<accession>A0A127AVQ3</accession>
<dbReference type="RefSeq" id="YP_009276339.1">
    <property type="nucleotide sequence ID" value="NC_030937.1"/>
</dbReference>
<protein>
    <submittedName>
        <fullName evidence="2">Uncharacterized protein</fullName>
    </submittedName>
</protein>
<evidence type="ECO:0000256" key="1">
    <source>
        <dbReference type="SAM" id="MobiDB-lite"/>
    </source>
</evidence>
<keyword evidence="3" id="KW-1185">Reference proteome</keyword>
<name>A0A127AVQ3_9CAUD</name>
<reference evidence="2 3" key="1">
    <citation type="journal article" date="2016" name="Genome Announc.">
        <title>Complete Genome Sequences of Lytic Bacteriophages of Xanthomonas arboricola pv. juglandis.</title>
        <authorList>
            <person name="Retamales J."/>
            <person name="Vasquez I."/>
            <person name="Santos L."/>
            <person name="Segovia C."/>
            <person name="Ayala M."/>
            <person name="Alvarado R."/>
            <person name="Nunez P."/>
            <person name="Santander J."/>
        </authorList>
    </citation>
    <scope>NUCLEOTIDE SEQUENCE [LARGE SCALE GENOMIC DNA]</scope>
</reference>
<evidence type="ECO:0000313" key="3">
    <source>
        <dbReference type="Proteomes" id="UP000224679"/>
    </source>
</evidence>